<dbReference type="AlphaFoldDB" id="D8TQB4"/>
<dbReference type="InterPro" id="IPR000719">
    <property type="entry name" value="Prot_kinase_dom"/>
</dbReference>
<dbReference type="EMBL" id="GL378331">
    <property type="protein sequence ID" value="EFJ50374.1"/>
    <property type="molecule type" value="Genomic_DNA"/>
</dbReference>
<evidence type="ECO:0000256" key="7">
    <source>
        <dbReference type="ARBA" id="ARBA00047899"/>
    </source>
</evidence>
<evidence type="ECO:0000256" key="6">
    <source>
        <dbReference type="ARBA" id="ARBA00022840"/>
    </source>
</evidence>
<keyword evidence="5" id="KW-0418">Kinase</keyword>
<evidence type="ECO:0000256" key="2">
    <source>
        <dbReference type="ARBA" id="ARBA00022527"/>
    </source>
</evidence>
<feature type="domain" description="Protein kinase" evidence="11">
    <location>
        <begin position="258"/>
        <end position="523"/>
    </location>
</feature>
<dbReference type="eggNOG" id="KOG0584">
    <property type="taxonomic scope" value="Eukaryota"/>
</dbReference>
<dbReference type="GO" id="GO:0004674">
    <property type="term" value="F:protein serine/threonine kinase activity"/>
    <property type="evidence" value="ECO:0007669"/>
    <property type="project" value="UniProtKB-KW"/>
</dbReference>
<dbReference type="RefSeq" id="XP_002948499.1">
    <property type="nucleotide sequence ID" value="XM_002948453.1"/>
</dbReference>
<dbReference type="CDD" id="cd14014">
    <property type="entry name" value="STKc_PknB_like"/>
    <property type="match status" value="1"/>
</dbReference>
<dbReference type="EC" id="2.7.11.1" evidence="1"/>
<keyword evidence="6" id="KW-0067">ATP-binding</keyword>
<protein>
    <recommendedName>
        <fullName evidence="1">non-specific serine/threonine protein kinase</fullName>
        <ecNumber evidence="1">2.7.11.1</ecNumber>
    </recommendedName>
</protein>
<dbReference type="InterPro" id="IPR011009">
    <property type="entry name" value="Kinase-like_dom_sf"/>
</dbReference>
<evidence type="ECO:0000313" key="12">
    <source>
        <dbReference type="EMBL" id="EFJ50374.1"/>
    </source>
</evidence>
<keyword evidence="10" id="KW-0812">Transmembrane</keyword>
<organism evidence="13">
    <name type="scientific">Volvox carteri f. nagariensis</name>
    <dbReference type="NCBI Taxonomy" id="3068"/>
    <lineage>
        <taxon>Eukaryota</taxon>
        <taxon>Viridiplantae</taxon>
        <taxon>Chlorophyta</taxon>
        <taxon>core chlorophytes</taxon>
        <taxon>Chlorophyceae</taxon>
        <taxon>CS clade</taxon>
        <taxon>Chlamydomonadales</taxon>
        <taxon>Volvocaceae</taxon>
        <taxon>Volvox</taxon>
    </lineage>
</organism>
<keyword evidence="10" id="KW-0472">Membrane</keyword>
<evidence type="ECO:0000256" key="3">
    <source>
        <dbReference type="ARBA" id="ARBA00022679"/>
    </source>
</evidence>
<dbReference type="InParanoid" id="D8TQB4"/>
<evidence type="ECO:0000256" key="1">
    <source>
        <dbReference type="ARBA" id="ARBA00012513"/>
    </source>
</evidence>
<reference evidence="12 13" key="1">
    <citation type="journal article" date="2010" name="Science">
        <title>Genomic analysis of organismal complexity in the multicellular green alga Volvox carteri.</title>
        <authorList>
            <person name="Prochnik S.E."/>
            <person name="Umen J."/>
            <person name="Nedelcu A.M."/>
            <person name="Hallmann A."/>
            <person name="Miller S.M."/>
            <person name="Nishii I."/>
            <person name="Ferris P."/>
            <person name="Kuo A."/>
            <person name="Mitros T."/>
            <person name="Fritz-Laylin L.K."/>
            <person name="Hellsten U."/>
            <person name="Chapman J."/>
            <person name="Simakov O."/>
            <person name="Rensing S.A."/>
            <person name="Terry A."/>
            <person name="Pangilinan J."/>
            <person name="Kapitonov V."/>
            <person name="Jurka J."/>
            <person name="Salamov A."/>
            <person name="Shapiro H."/>
            <person name="Schmutz J."/>
            <person name="Grimwood J."/>
            <person name="Lindquist E."/>
            <person name="Lucas S."/>
            <person name="Grigoriev I.V."/>
            <person name="Schmitt R."/>
            <person name="Kirk D."/>
            <person name="Rokhsar D.S."/>
        </authorList>
    </citation>
    <scope>NUCLEOTIDE SEQUENCE [LARGE SCALE GENOMIC DNA]</scope>
    <source>
        <strain evidence="13">f. Nagariensis / Eve</strain>
    </source>
</reference>
<dbReference type="SMART" id="SM00220">
    <property type="entry name" value="S_TKc"/>
    <property type="match status" value="1"/>
</dbReference>
<dbReference type="PANTHER" id="PTHR24363">
    <property type="entry name" value="SERINE/THREONINE PROTEIN KINASE"/>
    <property type="match status" value="1"/>
</dbReference>
<evidence type="ECO:0000259" key="11">
    <source>
        <dbReference type="PROSITE" id="PS50011"/>
    </source>
</evidence>
<evidence type="ECO:0000256" key="5">
    <source>
        <dbReference type="ARBA" id="ARBA00022777"/>
    </source>
</evidence>
<dbReference type="PROSITE" id="PS50011">
    <property type="entry name" value="PROTEIN_KINASE_DOM"/>
    <property type="match status" value="1"/>
</dbReference>
<evidence type="ECO:0000256" key="4">
    <source>
        <dbReference type="ARBA" id="ARBA00022741"/>
    </source>
</evidence>
<accession>D8TQB4</accession>
<feature type="region of interest" description="Disordered" evidence="9">
    <location>
        <begin position="768"/>
        <end position="793"/>
    </location>
</feature>
<dbReference type="SUPFAM" id="SSF56112">
    <property type="entry name" value="Protein kinase-like (PK-like)"/>
    <property type="match status" value="1"/>
</dbReference>
<evidence type="ECO:0000256" key="8">
    <source>
        <dbReference type="ARBA" id="ARBA00048679"/>
    </source>
</evidence>
<proteinExistence type="predicted"/>
<evidence type="ECO:0000256" key="9">
    <source>
        <dbReference type="SAM" id="MobiDB-lite"/>
    </source>
</evidence>
<dbReference type="OrthoDB" id="75710at2759"/>
<dbReference type="Gene3D" id="1.10.510.10">
    <property type="entry name" value="Transferase(Phosphotransferase) domain 1"/>
    <property type="match status" value="1"/>
</dbReference>
<keyword evidence="3" id="KW-0808">Transferase</keyword>
<keyword evidence="10" id="KW-1133">Transmembrane helix</keyword>
<keyword evidence="4" id="KW-0547">Nucleotide-binding</keyword>
<gene>
    <name evidence="12" type="ORF">VOLCADRAFT_88922</name>
</gene>
<dbReference type="Proteomes" id="UP000001058">
    <property type="component" value="Unassembled WGS sequence"/>
</dbReference>
<comment type="catalytic activity">
    <reaction evidence="8">
        <text>L-seryl-[protein] + ATP = O-phospho-L-seryl-[protein] + ADP + H(+)</text>
        <dbReference type="Rhea" id="RHEA:17989"/>
        <dbReference type="Rhea" id="RHEA-COMP:9863"/>
        <dbReference type="Rhea" id="RHEA-COMP:11604"/>
        <dbReference type="ChEBI" id="CHEBI:15378"/>
        <dbReference type="ChEBI" id="CHEBI:29999"/>
        <dbReference type="ChEBI" id="CHEBI:30616"/>
        <dbReference type="ChEBI" id="CHEBI:83421"/>
        <dbReference type="ChEBI" id="CHEBI:456216"/>
        <dbReference type="EC" id="2.7.11.1"/>
    </reaction>
</comment>
<dbReference type="PROSITE" id="PS00108">
    <property type="entry name" value="PROTEIN_KINASE_ST"/>
    <property type="match status" value="1"/>
</dbReference>
<evidence type="ECO:0000313" key="13">
    <source>
        <dbReference type="Proteomes" id="UP000001058"/>
    </source>
</evidence>
<dbReference type="InterPro" id="IPR008271">
    <property type="entry name" value="Ser/Thr_kinase_AS"/>
</dbReference>
<feature type="compositionally biased region" description="Acidic residues" evidence="9">
    <location>
        <begin position="781"/>
        <end position="793"/>
    </location>
</feature>
<keyword evidence="2" id="KW-0723">Serine/threonine-protein kinase</keyword>
<name>D8TQB4_VOLCA</name>
<feature type="compositionally biased region" description="Low complexity" evidence="9">
    <location>
        <begin position="21"/>
        <end position="43"/>
    </location>
</feature>
<dbReference type="GeneID" id="9627318"/>
<evidence type="ECO:0000256" key="10">
    <source>
        <dbReference type="SAM" id="Phobius"/>
    </source>
</evidence>
<feature type="region of interest" description="Disordered" evidence="9">
    <location>
        <begin position="15"/>
        <end position="51"/>
    </location>
</feature>
<dbReference type="PANTHER" id="PTHR24363:SF0">
    <property type="entry name" value="SERINE_THREONINE KINASE LIKE DOMAIN CONTAINING 1"/>
    <property type="match status" value="1"/>
</dbReference>
<comment type="catalytic activity">
    <reaction evidence="7">
        <text>L-threonyl-[protein] + ATP = O-phospho-L-threonyl-[protein] + ADP + H(+)</text>
        <dbReference type="Rhea" id="RHEA:46608"/>
        <dbReference type="Rhea" id="RHEA-COMP:11060"/>
        <dbReference type="Rhea" id="RHEA-COMP:11605"/>
        <dbReference type="ChEBI" id="CHEBI:15378"/>
        <dbReference type="ChEBI" id="CHEBI:30013"/>
        <dbReference type="ChEBI" id="CHEBI:30616"/>
        <dbReference type="ChEBI" id="CHEBI:61977"/>
        <dbReference type="ChEBI" id="CHEBI:456216"/>
        <dbReference type="EC" id="2.7.11.1"/>
    </reaction>
</comment>
<keyword evidence="13" id="KW-1185">Reference proteome</keyword>
<sequence length="793" mass="83697">MAISRAWHHFATNVRSAAPEGSPGAQSTASAAPGPSSRGAPPSQLQFPAGPVVPLEPGRVVGGGKYIIEEVLGAGSNAVAYRVRGVPPGYPLAQVKRPRQVVEYRSCLGHTGHPLNGVNDRILPLPNGSSGCGPSTHSGVACLLLSCVRWQGHPLNGVDDRILPLPNGSSGCGPSANSGSACLLLSCVRWQGHPLNGVSDRILSLPNGSSGCGPSTHSGVACLLLSCVRWIGLPLNGFNGGILPLPIGSSGCDPSANSGSACLLLSGCWCKVARRSDGTEVALKALSLRSLRDWKQLELFQREARTLEGLTHPAIPRYVDYFEEDDPADRAFVIVQEVVRGKSLAAMIQSGQRATEQEVIRIAGEMLSVLEYLGTLRPPVIHRDVKPDNIILEGGQWGGRVFLVDFGGVQAVASAGELSGLGSTIVGTYGYMAPEQFRGAAEPASDLYALGATLLYLLTGQPPSAFPQERMRINWRAGLGPSAAASVVTSPALGELLDGLLEPLAEDRLTAAEARLVLQGKALPDRTTGQVQGARSVSGFARRRTREAYLQQALIATSGARAGSPGAGAVLSRPAGSRVQLDISQDGSRLDVVIPPRGFNMDTAFTGAFALAWNAFVAVWTVGALASGGLLFALFSAPFWLAGAQLARGVLGGALTRERLAVGSTRWRLGQQLAALGSDGKVDFLKGKNEKWRLLGPQIQEGLTRDLTAARVVTTAFINGVPQTAIELVEGVNKYRFGEGLEQVEQQWIVQEINQQIAAVQGRELDLSALPPPEMPKVLNDDDSSDDEDDRRR</sequence>
<feature type="transmembrane region" description="Helical" evidence="10">
    <location>
        <begin position="611"/>
        <end position="635"/>
    </location>
</feature>
<dbReference type="GO" id="GO:0005524">
    <property type="term" value="F:ATP binding"/>
    <property type="evidence" value="ECO:0007669"/>
    <property type="project" value="UniProtKB-KW"/>
</dbReference>
<dbReference type="STRING" id="3068.D8TQB4"/>
<dbReference type="Pfam" id="PF00069">
    <property type="entry name" value="Pkinase"/>
    <property type="match status" value="1"/>
</dbReference>
<dbReference type="KEGG" id="vcn:VOLCADRAFT_88922"/>